<keyword evidence="1" id="KW-0472">Membrane</keyword>
<feature type="transmembrane region" description="Helical" evidence="1">
    <location>
        <begin position="12"/>
        <end position="32"/>
    </location>
</feature>
<comment type="caution">
    <text evidence="2">The sequence shown here is derived from an EMBL/GenBank/DDBJ whole genome shotgun (WGS) entry which is preliminary data.</text>
</comment>
<dbReference type="AlphaFoldDB" id="A0A1E5GW71"/>
<evidence type="ECO:0000313" key="2">
    <source>
        <dbReference type="EMBL" id="OEG16954.1"/>
    </source>
</evidence>
<organism evidence="2 3">
    <name type="scientific">Enterococcus termitis</name>
    <dbReference type="NCBI Taxonomy" id="332950"/>
    <lineage>
        <taxon>Bacteria</taxon>
        <taxon>Bacillati</taxon>
        <taxon>Bacillota</taxon>
        <taxon>Bacilli</taxon>
        <taxon>Lactobacillales</taxon>
        <taxon>Enterococcaceae</taxon>
        <taxon>Enterococcus</taxon>
    </lineage>
</organism>
<reference evidence="3" key="1">
    <citation type="submission" date="2016-09" db="EMBL/GenBank/DDBJ databases">
        <authorList>
            <person name="Gulvik C.A."/>
        </authorList>
    </citation>
    <scope>NUCLEOTIDE SEQUENCE [LARGE SCALE GENOMIC DNA]</scope>
    <source>
        <strain evidence="3">LMG 8895</strain>
    </source>
</reference>
<accession>A0A1E5GW71</accession>
<protein>
    <submittedName>
        <fullName evidence="2">Uncharacterized protein</fullName>
    </submittedName>
</protein>
<dbReference type="Proteomes" id="UP000095094">
    <property type="component" value="Unassembled WGS sequence"/>
</dbReference>
<keyword evidence="1" id="KW-1133">Transmembrane helix</keyword>
<dbReference type="EMBL" id="MIJY01000012">
    <property type="protein sequence ID" value="OEG16954.1"/>
    <property type="molecule type" value="Genomic_DNA"/>
</dbReference>
<proteinExistence type="predicted"/>
<sequence>MTESKWTTKKKVRWILCLVLFACVLSAGYIYLTREKAEIISSDLLPAVGDAKDRSLAEVAQEVADANYFTLTINPAARFPDGESEGMLQIINPETNVYPISVSVTLDETGEEVYYSGAIHPNQEILQVKLLKNLKQGVYPATATVTLYHPETNEKQGATKAAISITVDN</sequence>
<name>A0A1E5GW71_9ENTE</name>
<evidence type="ECO:0000256" key="1">
    <source>
        <dbReference type="SAM" id="Phobius"/>
    </source>
</evidence>
<keyword evidence="1" id="KW-0812">Transmembrane</keyword>
<gene>
    <name evidence="2" type="ORF">BCR25_03980</name>
</gene>
<keyword evidence="3" id="KW-1185">Reference proteome</keyword>
<evidence type="ECO:0000313" key="3">
    <source>
        <dbReference type="Proteomes" id="UP000095094"/>
    </source>
</evidence>